<dbReference type="STRING" id="69279.BG36_20935"/>
<comment type="caution">
    <text evidence="1">The sequence shown here is derived from an EMBL/GenBank/DDBJ whole genome shotgun (WGS) entry which is preliminary data.</text>
</comment>
<dbReference type="HOGENOM" id="CLU_083608_0_0_5"/>
<reference evidence="1 2" key="1">
    <citation type="submission" date="2014-02" db="EMBL/GenBank/DDBJ databases">
        <title>Aquamicrobium defluvii Genome sequencing.</title>
        <authorList>
            <person name="Wang X."/>
        </authorList>
    </citation>
    <scope>NUCLEOTIDE SEQUENCE [LARGE SCALE GENOMIC DNA]</scope>
    <source>
        <strain evidence="1 2">W13Z1</strain>
    </source>
</reference>
<proteinExistence type="predicted"/>
<evidence type="ECO:0000313" key="1">
    <source>
        <dbReference type="EMBL" id="EXL09586.1"/>
    </source>
</evidence>
<protein>
    <recommendedName>
        <fullName evidence="3">DNA cytosine methyltransferase</fullName>
    </recommendedName>
</protein>
<dbReference type="AlphaFoldDB" id="A0A011UTJ0"/>
<organism evidence="1 2">
    <name type="scientific">Aquamicrobium defluvii</name>
    <dbReference type="NCBI Taxonomy" id="69279"/>
    <lineage>
        <taxon>Bacteria</taxon>
        <taxon>Pseudomonadati</taxon>
        <taxon>Pseudomonadota</taxon>
        <taxon>Alphaproteobacteria</taxon>
        <taxon>Hyphomicrobiales</taxon>
        <taxon>Phyllobacteriaceae</taxon>
        <taxon>Aquamicrobium</taxon>
    </lineage>
</organism>
<evidence type="ECO:0000313" key="2">
    <source>
        <dbReference type="Proteomes" id="UP000019849"/>
    </source>
</evidence>
<dbReference type="RefSeq" id="WP_035024427.1">
    <property type="nucleotide sequence ID" value="NZ_KK073880.1"/>
</dbReference>
<gene>
    <name evidence="1" type="ORF">BG36_20935</name>
</gene>
<dbReference type="Proteomes" id="UP000019849">
    <property type="component" value="Unassembled WGS sequence"/>
</dbReference>
<sequence>MTKLRVLVACERSGVVRSAFRSLGHDAWSNDIVPADDGSPYHIQGDAIHAAYTGQWDLIIAHPECTYLANSGAKHLYAGMSKANGPEADRWARMGAAAQFFLSLLNAPAPAICVENPIMLGHPKRLFGIPEPTQIIQPYQFGHGETKATGLWLRGLMPLRPTDVVEGREQRVFRMPPGPERKRLRSRTYEGIALAMAGQWGGNALDARRAA</sequence>
<accession>A0A011UTJ0</accession>
<dbReference type="EMBL" id="JENY01000006">
    <property type="protein sequence ID" value="EXL09586.1"/>
    <property type="molecule type" value="Genomic_DNA"/>
</dbReference>
<evidence type="ECO:0008006" key="3">
    <source>
        <dbReference type="Google" id="ProtNLM"/>
    </source>
</evidence>
<name>A0A011UTJ0_9HYPH</name>
<dbReference type="eggNOG" id="COG0270">
    <property type="taxonomic scope" value="Bacteria"/>
</dbReference>
<dbReference type="PATRIC" id="fig|69279.3.peg.1123"/>